<dbReference type="EMBL" id="JAQFWP010000019">
    <property type="protein sequence ID" value="MDA2805339.1"/>
    <property type="molecule type" value="Genomic_DNA"/>
</dbReference>
<name>A0ABT4TM67_9ACTN</name>
<keyword evidence="3" id="KW-1185">Reference proteome</keyword>
<dbReference type="PANTHER" id="PTHR30336:SF20">
    <property type="entry name" value="DUF218 DOMAIN-CONTAINING PROTEIN"/>
    <property type="match status" value="1"/>
</dbReference>
<dbReference type="PANTHER" id="PTHR30336">
    <property type="entry name" value="INNER MEMBRANE PROTEIN, PROBABLE PERMEASE"/>
    <property type="match status" value="1"/>
</dbReference>
<dbReference type="Gene3D" id="3.40.50.620">
    <property type="entry name" value="HUPs"/>
    <property type="match status" value="1"/>
</dbReference>
<evidence type="ECO:0000313" key="2">
    <source>
        <dbReference type="EMBL" id="MDA2805339.1"/>
    </source>
</evidence>
<sequence length="237" mass="25312">MDSVEQDGNTRAPAVGAREHAWAKVLWDFHAAPAAEVVKGDIILALGSHDVRVAHHAARLWHQGAAPLVVFSGDRGRRTGGGDGHDRWALPEAEVFFQASGLPPEAVLLEGRATNTGENFGCARLLCQERGIRVRTAVATAKPYMARRALAAAAVHWPEAEWAFNAFGGGYEGYTDDAHLPEELVAFLVGDLQRLAVYPGRGWSAPVDIPPGVRAAHKALVEAGFTSHLVPDAPALL</sequence>
<proteinExistence type="predicted"/>
<reference evidence="2" key="1">
    <citation type="submission" date="2023-01" db="EMBL/GenBank/DDBJ databases">
        <title>Draft genome sequence of Nocardiopsis sp. LSu2-4 isolated from halophytes.</title>
        <authorList>
            <person name="Duangmal K."/>
            <person name="Chantavorakit T."/>
        </authorList>
    </citation>
    <scope>NUCLEOTIDE SEQUENCE</scope>
    <source>
        <strain evidence="2">LSu2-4</strain>
    </source>
</reference>
<feature type="domain" description="DUF218" evidence="1">
    <location>
        <begin position="41"/>
        <end position="154"/>
    </location>
</feature>
<dbReference type="RefSeq" id="WP_270677993.1">
    <property type="nucleotide sequence ID" value="NZ_JAQFWP010000019.1"/>
</dbReference>
<accession>A0ABT4TM67</accession>
<organism evidence="2 3">
    <name type="scientific">Nocardiopsis suaedae</name>
    <dbReference type="NCBI Taxonomy" id="3018444"/>
    <lineage>
        <taxon>Bacteria</taxon>
        <taxon>Bacillati</taxon>
        <taxon>Actinomycetota</taxon>
        <taxon>Actinomycetes</taxon>
        <taxon>Streptosporangiales</taxon>
        <taxon>Nocardiopsidaceae</taxon>
        <taxon>Nocardiopsis</taxon>
    </lineage>
</organism>
<dbReference type="InterPro" id="IPR051599">
    <property type="entry name" value="Cell_Envelope_Assoc"/>
</dbReference>
<comment type="caution">
    <text evidence="2">The sequence shown here is derived from an EMBL/GenBank/DDBJ whole genome shotgun (WGS) entry which is preliminary data.</text>
</comment>
<evidence type="ECO:0000313" key="3">
    <source>
        <dbReference type="Proteomes" id="UP001165685"/>
    </source>
</evidence>
<dbReference type="InterPro" id="IPR014729">
    <property type="entry name" value="Rossmann-like_a/b/a_fold"/>
</dbReference>
<evidence type="ECO:0000259" key="1">
    <source>
        <dbReference type="Pfam" id="PF02698"/>
    </source>
</evidence>
<dbReference type="Proteomes" id="UP001165685">
    <property type="component" value="Unassembled WGS sequence"/>
</dbReference>
<gene>
    <name evidence="2" type="ORF">O4U47_12525</name>
</gene>
<dbReference type="Pfam" id="PF02698">
    <property type="entry name" value="DUF218"/>
    <property type="match status" value="1"/>
</dbReference>
<protein>
    <submittedName>
        <fullName evidence="2">YdcF family protein</fullName>
    </submittedName>
</protein>
<dbReference type="InterPro" id="IPR003848">
    <property type="entry name" value="DUF218"/>
</dbReference>